<evidence type="ECO:0000259" key="1">
    <source>
        <dbReference type="Pfam" id="PF12688"/>
    </source>
</evidence>
<evidence type="ECO:0000313" key="2">
    <source>
        <dbReference type="EMBL" id="AEW06371.1"/>
    </source>
</evidence>
<dbReference type="KEGG" id="sap:Sulac_2910"/>
<proteinExistence type="predicted"/>
<reference evidence="3" key="1">
    <citation type="submission" date="2011-12" db="EMBL/GenBank/DDBJ databases">
        <title>The complete genome of chromosome of Sulfobacillus acidophilus DSM 10332.</title>
        <authorList>
            <person name="Lucas S."/>
            <person name="Han J."/>
            <person name="Lapidus A."/>
            <person name="Bruce D."/>
            <person name="Goodwin L."/>
            <person name="Pitluck S."/>
            <person name="Peters L."/>
            <person name="Kyrpides N."/>
            <person name="Mavromatis K."/>
            <person name="Ivanova N."/>
            <person name="Mikhailova N."/>
            <person name="Chertkov O."/>
            <person name="Saunders E."/>
            <person name="Detter J.C."/>
            <person name="Tapia R."/>
            <person name="Han C."/>
            <person name="Land M."/>
            <person name="Hauser L."/>
            <person name="Markowitz V."/>
            <person name="Cheng J.-F."/>
            <person name="Hugenholtz P."/>
            <person name="Woyke T."/>
            <person name="Wu D."/>
            <person name="Pukall R."/>
            <person name="Gehrich-Schroeter G."/>
            <person name="Schneider S."/>
            <person name="Klenk H.-P."/>
            <person name="Eisen J.A."/>
        </authorList>
    </citation>
    <scope>NUCLEOTIDE SEQUENCE [LARGE SCALE GENOMIC DNA]</scope>
    <source>
        <strain evidence="3">ATCC 700253 / DSM 10332 / NAL</strain>
    </source>
</reference>
<dbReference type="PATRIC" id="fig|679936.5.peg.3005"/>
<name>G8TZP1_SULAD</name>
<dbReference type="Proteomes" id="UP000005439">
    <property type="component" value="Chromosome"/>
</dbReference>
<protein>
    <submittedName>
        <fullName evidence="2">Chloramphenicol acetyltransferase</fullName>
    </submittedName>
</protein>
<sequence>MEPDLTLVRHLKAKGRFEEAQAQLQQWLAEDPANPRLLWEMAVLLDNQNKEADAVLYYQRAIELGLDRMHLADAYLGWGSSLRVVGRYSESRQVLERGIAEFPHHAGLKVFHALTLWTLDNYGDAFGELLEVIVKTAADETLEPYRATLAYYRDHWRDRS</sequence>
<dbReference type="SUPFAM" id="SSF48452">
    <property type="entry name" value="TPR-like"/>
    <property type="match status" value="1"/>
</dbReference>
<keyword evidence="3" id="KW-1185">Reference proteome</keyword>
<reference evidence="2 3" key="2">
    <citation type="journal article" date="2012" name="Stand. Genomic Sci.">
        <title>Complete genome sequence of the moderately thermophilic mineral-sulfide-oxidizing firmicute Sulfobacillus acidophilus type strain (NAL(T)).</title>
        <authorList>
            <person name="Anderson I."/>
            <person name="Chertkov O."/>
            <person name="Chen A."/>
            <person name="Saunders E."/>
            <person name="Lapidus A."/>
            <person name="Nolan M."/>
            <person name="Lucas S."/>
            <person name="Hammon N."/>
            <person name="Deshpande S."/>
            <person name="Cheng J.F."/>
            <person name="Han C."/>
            <person name="Tapia R."/>
            <person name="Goodwin L.A."/>
            <person name="Pitluck S."/>
            <person name="Liolios K."/>
            <person name="Pagani I."/>
            <person name="Ivanova N."/>
            <person name="Mikhailova N."/>
            <person name="Pati A."/>
            <person name="Palaniappan K."/>
            <person name="Land M."/>
            <person name="Pan C."/>
            <person name="Rohde M."/>
            <person name="Pukall R."/>
            <person name="Goker M."/>
            <person name="Detter J.C."/>
            <person name="Woyke T."/>
            <person name="Bristow J."/>
            <person name="Eisen J.A."/>
            <person name="Markowitz V."/>
            <person name="Hugenholtz P."/>
            <person name="Kyrpides N.C."/>
            <person name="Klenk H.P."/>
            <person name="Mavromatis K."/>
        </authorList>
    </citation>
    <scope>NUCLEOTIDE SEQUENCE [LARGE SCALE GENOMIC DNA]</scope>
    <source>
        <strain evidence="3">ATCC 700253 / DSM 10332 / NAL</strain>
    </source>
</reference>
<dbReference type="STRING" id="679936.Sulac_2910"/>
<dbReference type="Pfam" id="PF12688">
    <property type="entry name" value="TPR_5"/>
    <property type="match status" value="1"/>
</dbReference>
<dbReference type="InterPro" id="IPR011990">
    <property type="entry name" value="TPR-like_helical_dom_sf"/>
</dbReference>
<dbReference type="HOGENOM" id="CLU_116756_1_0_9"/>
<organism evidence="2 3">
    <name type="scientific">Sulfobacillus acidophilus (strain ATCC 700253 / DSM 10332 / NAL)</name>
    <dbReference type="NCBI Taxonomy" id="679936"/>
    <lineage>
        <taxon>Bacteria</taxon>
        <taxon>Bacillati</taxon>
        <taxon>Bacillota</taxon>
        <taxon>Clostridia</taxon>
        <taxon>Eubacteriales</taxon>
        <taxon>Clostridiales Family XVII. Incertae Sedis</taxon>
        <taxon>Sulfobacillus</taxon>
    </lineage>
</organism>
<feature type="domain" description="Tetratrico peptide repeat group 5" evidence="1">
    <location>
        <begin position="37"/>
        <end position="135"/>
    </location>
</feature>
<accession>G8TZP1</accession>
<dbReference type="EMBL" id="CP003179">
    <property type="protein sequence ID" value="AEW06371.1"/>
    <property type="molecule type" value="Genomic_DNA"/>
</dbReference>
<dbReference type="Gene3D" id="1.25.40.10">
    <property type="entry name" value="Tetratricopeptide repeat domain"/>
    <property type="match status" value="1"/>
</dbReference>
<evidence type="ECO:0000313" key="3">
    <source>
        <dbReference type="Proteomes" id="UP000005439"/>
    </source>
</evidence>
<dbReference type="AlphaFoldDB" id="G8TZP1"/>
<dbReference type="InterPro" id="IPR041656">
    <property type="entry name" value="TPR_5"/>
</dbReference>
<gene>
    <name evidence="2" type="ordered locus">Sulac_2910</name>
</gene>